<evidence type="ECO:0000313" key="2">
    <source>
        <dbReference type="EMBL" id="MDQ8935618.1"/>
    </source>
</evidence>
<feature type="transmembrane region" description="Helical" evidence="1">
    <location>
        <begin position="438"/>
        <end position="471"/>
    </location>
</feature>
<evidence type="ECO:0000313" key="3">
    <source>
        <dbReference type="Proteomes" id="UP001243844"/>
    </source>
</evidence>
<dbReference type="AlphaFoldDB" id="A0AAW8J7Z9"/>
<evidence type="ECO:0008006" key="4">
    <source>
        <dbReference type="Google" id="ProtNLM"/>
    </source>
</evidence>
<dbReference type="Proteomes" id="UP001243844">
    <property type="component" value="Unassembled WGS sequence"/>
</dbReference>
<accession>A0AAW8J7Z9</accession>
<organism evidence="2 3">
    <name type="scientific">Acinetobacter rudis</name>
    <dbReference type="NCBI Taxonomy" id="632955"/>
    <lineage>
        <taxon>Bacteria</taxon>
        <taxon>Pseudomonadati</taxon>
        <taxon>Pseudomonadota</taxon>
        <taxon>Gammaproteobacteria</taxon>
        <taxon>Moraxellales</taxon>
        <taxon>Moraxellaceae</taxon>
        <taxon>Acinetobacter</taxon>
    </lineage>
</organism>
<feature type="transmembrane region" description="Helical" evidence="1">
    <location>
        <begin position="405"/>
        <end position="426"/>
    </location>
</feature>
<keyword evidence="1" id="KW-0812">Transmembrane</keyword>
<gene>
    <name evidence="2" type="ORF">RFH47_07745</name>
</gene>
<evidence type="ECO:0000256" key="1">
    <source>
        <dbReference type="SAM" id="Phobius"/>
    </source>
</evidence>
<dbReference type="PANTHER" id="PTHR48465">
    <property type="entry name" value="PROTEIN SSUH2 HOMOLOG"/>
    <property type="match status" value="1"/>
</dbReference>
<dbReference type="InterPro" id="IPR052789">
    <property type="entry name" value="SSUH2_homolog"/>
</dbReference>
<dbReference type="RefSeq" id="WP_308981338.1">
    <property type="nucleotide sequence ID" value="NZ_JAVIDL010000011.1"/>
</dbReference>
<dbReference type="PANTHER" id="PTHR48465:SF1">
    <property type="entry name" value="PROTEIN SSUH2 HOMOLOG"/>
    <property type="match status" value="1"/>
</dbReference>
<dbReference type="EMBL" id="JAVIDL010000011">
    <property type="protein sequence ID" value="MDQ8935618.1"/>
    <property type="molecule type" value="Genomic_DNA"/>
</dbReference>
<reference evidence="2" key="1">
    <citation type="submission" date="2023-08" db="EMBL/GenBank/DDBJ databases">
        <title>Emergence of clinically-relevant ST2 carbapenem-resistant Acinetobacter baumannii strains in hospital sewages in Zhejiang, East of China.</title>
        <authorList>
            <person name="Kaichao C."/>
            <person name="Zhang R."/>
        </authorList>
    </citation>
    <scope>NUCLEOTIDE SEQUENCE</scope>
    <source>
        <strain evidence="2">M-RB-37</strain>
    </source>
</reference>
<comment type="caution">
    <text evidence="2">The sequence shown here is derived from an EMBL/GenBank/DDBJ whole genome shotgun (WGS) entry which is preliminary data.</text>
</comment>
<feature type="transmembrane region" description="Helical" evidence="1">
    <location>
        <begin position="492"/>
        <end position="511"/>
    </location>
</feature>
<sequence length="644" mass="74891">MLKEQLEKELPQILLTSVQNIIHGNHVKGKELTLDHSAVFPFKLTVTIDWNFILKWNNEWIAGGKPAAVHSGKDLNHFEAIHENHVDDATNNKIRRLDFINDYKNAGSRGLVYNQNKTIHEYPTHSYQYHCDQCRGHGEYNCSNCTGSGKKQCNHCWGTGQVQETYTEYNYSNRNYEQRLRYVSCGHCHGGGRTTCYNCSGSGRQQCSTCSGYGYFTYYRSSYLVAIPYNQYSVNCQKHAQELIDYLSECNHEHLYQQIYFNGFNYELNGQSYERFTYYGDSFITEIFANLRSTQHHIVGYSNPPLPFIRSGIFDQLFIEEITALEQYQDTGKKISKEKALKFFNEFSRQPVLERSLRGVAKHRTSTSQDHTAMIQELCSYFITQLSAQRLSNGINAILDKVSPAYSGIVWSIAAFIYFISAGIYIEYLFETSVINGVWSLILEIISFLFFTLLYYCLYSIVTFLLSVAVCTYKSRNVPTEFRQKIRNKEPFFTTAFAGSFLVIMMGVYGYTAYNKTWLPHAGPTLLNFLFKSASYIIPDQLVHKYCQRDNTYSYYSNEKLICRSKYFVDMNQFSDRTYFIMDPKSRIQTFLRNDNPEIIVDGKIGPKTKEAIIKYFEKRNISYNKNWSYNQIAVQMEIANREY</sequence>
<protein>
    <recommendedName>
        <fullName evidence="4">Peptidoglycan binding domain-containing protein</fullName>
    </recommendedName>
</protein>
<keyword evidence="1" id="KW-1133">Transmembrane helix</keyword>
<keyword evidence="1" id="KW-0472">Membrane</keyword>
<name>A0AAW8J7Z9_9GAMM</name>
<proteinExistence type="predicted"/>